<name>A0A319ERN5_ASPSB</name>
<protein>
    <submittedName>
        <fullName evidence="1">Uncharacterized protein</fullName>
    </submittedName>
</protein>
<reference evidence="1 2" key="1">
    <citation type="submission" date="2018-02" db="EMBL/GenBank/DDBJ databases">
        <title>The genomes of Aspergillus section Nigri reveals drivers in fungal speciation.</title>
        <authorList>
            <consortium name="DOE Joint Genome Institute"/>
            <person name="Vesth T.C."/>
            <person name="Nybo J."/>
            <person name="Theobald S."/>
            <person name="Brandl J."/>
            <person name="Frisvad J.C."/>
            <person name="Nielsen K.F."/>
            <person name="Lyhne E.K."/>
            <person name="Kogle M.E."/>
            <person name="Kuo A."/>
            <person name="Riley R."/>
            <person name="Clum A."/>
            <person name="Nolan M."/>
            <person name="Lipzen A."/>
            <person name="Salamov A."/>
            <person name="Henrissat B."/>
            <person name="Wiebenga A."/>
            <person name="De vries R.P."/>
            <person name="Grigoriev I.V."/>
            <person name="Mortensen U.H."/>
            <person name="Andersen M.R."/>
            <person name="Baker S.E."/>
        </authorList>
    </citation>
    <scope>NUCLEOTIDE SEQUENCE [LARGE SCALE GENOMIC DNA]</scope>
    <source>
        <strain evidence="1 2">CBS 121057</strain>
    </source>
</reference>
<dbReference type="VEuPathDB" id="FungiDB:BO78DRAFT_63568"/>
<evidence type="ECO:0000313" key="2">
    <source>
        <dbReference type="Proteomes" id="UP000248423"/>
    </source>
</evidence>
<gene>
    <name evidence="1" type="ORF">BO78DRAFT_63568</name>
</gene>
<proteinExistence type="predicted"/>
<keyword evidence="2" id="KW-1185">Reference proteome</keyword>
<organism evidence="1 2">
    <name type="scientific">Aspergillus sclerotiicarbonarius (strain CBS 121057 / IBT 28362)</name>
    <dbReference type="NCBI Taxonomy" id="1448318"/>
    <lineage>
        <taxon>Eukaryota</taxon>
        <taxon>Fungi</taxon>
        <taxon>Dikarya</taxon>
        <taxon>Ascomycota</taxon>
        <taxon>Pezizomycotina</taxon>
        <taxon>Eurotiomycetes</taxon>
        <taxon>Eurotiomycetidae</taxon>
        <taxon>Eurotiales</taxon>
        <taxon>Aspergillaceae</taxon>
        <taxon>Aspergillus</taxon>
        <taxon>Aspergillus subgen. Circumdati</taxon>
    </lineage>
</organism>
<dbReference type="AlphaFoldDB" id="A0A319ERN5"/>
<dbReference type="EMBL" id="KZ826316">
    <property type="protein sequence ID" value="PYI11961.1"/>
    <property type="molecule type" value="Genomic_DNA"/>
</dbReference>
<sequence>MSREIFLHQFQSKSAQQKAICVEKKDLSRRRQQVGMFWKTSQSHPSSASALAFFPFLVRHSGRPTKYPIFPSHNLMGPSCHPSQKSIVINIRSTWRNTVLSLIVRISQPDEVDAPTDASDSHPKLQSSLVRKKAIRIEGFYSSRSQFTGTIMNGFTHDGNDDVNK</sequence>
<accession>A0A319ERN5</accession>
<evidence type="ECO:0000313" key="1">
    <source>
        <dbReference type="EMBL" id="PYI11961.1"/>
    </source>
</evidence>
<dbReference type="Proteomes" id="UP000248423">
    <property type="component" value="Unassembled WGS sequence"/>
</dbReference>